<dbReference type="OMA" id="QTEGANF"/>
<feature type="domain" description="RRM" evidence="5">
    <location>
        <begin position="162"/>
        <end position="239"/>
    </location>
</feature>
<dbReference type="AlphaFoldDB" id="A0A2C9U0Q9"/>
<feature type="region of interest" description="Disordered" evidence="4">
    <location>
        <begin position="129"/>
        <end position="155"/>
    </location>
</feature>
<dbReference type="FunFam" id="3.30.70.330:FF:000040">
    <property type="entry name" value="Heterogeneous nuclear ribonucleoprotein A2/B1"/>
    <property type="match status" value="1"/>
</dbReference>
<dbReference type="Gene3D" id="3.30.70.330">
    <property type="match status" value="2"/>
</dbReference>
<dbReference type="InterPro" id="IPR035979">
    <property type="entry name" value="RBD_domain_sf"/>
</dbReference>
<name>A0A2C9U0Q9_MANES</name>
<dbReference type="PANTHER" id="PTHR48032:SF12">
    <property type="entry name" value="RRM DOMAIN-CONTAINING PROTEIN"/>
    <property type="match status" value="1"/>
</dbReference>
<dbReference type="InterPro" id="IPR000504">
    <property type="entry name" value="RRM_dom"/>
</dbReference>
<dbReference type="Pfam" id="PF00076">
    <property type="entry name" value="RRM_1"/>
    <property type="match status" value="2"/>
</dbReference>
<evidence type="ECO:0000259" key="5">
    <source>
        <dbReference type="PROSITE" id="PS50102"/>
    </source>
</evidence>
<dbReference type="GO" id="GO:0003723">
    <property type="term" value="F:RNA binding"/>
    <property type="evidence" value="ECO:0007669"/>
    <property type="project" value="UniProtKB-UniRule"/>
</dbReference>
<dbReference type="EMBL" id="CM004404">
    <property type="protein sequence ID" value="OAY23075.1"/>
    <property type="molecule type" value="Genomic_DNA"/>
</dbReference>
<dbReference type="OrthoDB" id="1875751at2759"/>
<feature type="domain" description="RRM" evidence="5">
    <location>
        <begin position="46"/>
        <end position="122"/>
    </location>
</feature>
<organism evidence="6">
    <name type="scientific">Manihot esculenta</name>
    <name type="common">Cassava</name>
    <name type="synonym">Jatropha manihot</name>
    <dbReference type="NCBI Taxonomy" id="3983"/>
    <lineage>
        <taxon>Eukaryota</taxon>
        <taxon>Viridiplantae</taxon>
        <taxon>Streptophyta</taxon>
        <taxon>Embryophyta</taxon>
        <taxon>Tracheophyta</taxon>
        <taxon>Spermatophyta</taxon>
        <taxon>Magnoliopsida</taxon>
        <taxon>eudicotyledons</taxon>
        <taxon>Gunneridae</taxon>
        <taxon>Pentapetalae</taxon>
        <taxon>rosids</taxon>
        <taxon>fabids</taxon>
        <taxon>Malpighiales</taxon>
        <taxon>Euphorbiaceae</taxon>
        <taxon>Crotonoideae</taxon>
        <taxon>Manihoteae</taxon>
        <taxon>Manihot</taxon>
    </lineage>
</organism>
<dbReference type="PROSITE" id="PS50102">
    <property type="entry name" value="RRM"/>
    <property type="match status" value="2"/>
</dbReference>
<evidence type="ECO:0000256" key="2">
    <source>
        <dbReference type="ARBA" id="ARBA00022884"/>
    </source>
</evidence>
<reference evidence="6" key="1">
    <citation type="submission" date="2016-02" db="EMBL/GenBank/DDBJ databases">
        <title>WGS assembly of Manihot esculenta.</title>
        <authorList>
            <person name="Bredeson J.V."/>
            <person name="Prochnik S.E."/>
            <person name="Lyons J.B."/>
            <person name="Schmutz J."/>
            <person name="Grimwood J."/>
            <person name="Vrebalov J."/>
            <person name="Bart R.S."/>
            <person name="Amuge T."/>
            <person name="Ferguson M.E."/>
            <person name="Green R."/>
            <person name="Putnam N."/>
            <person name="Stites J."/>
            <person name="Rounsley S."/>
            <person name="Rokhsar D.S."/>
        </authorList>
    </citation>
    <scope>NUCLEOTIDE SEQUENCE [LARGE SCALE GENOMIC DNA]</scope>
    <source>
        <tissue evidence="6">Leaf</tissue>
    </source>
</reference>
<dbReference type="SUPFAM" id="SSF54928">
    <property type="entry name" value="RNA-binding domain, RBD"/>
    <property type="match status" value="2"/>
</dbReference>
<dbReference type="SMART" id="SM00360">
    <property type="entry name" value="RRM"/>
    <property type="match status" value="2"/>
</dbReference>
<sequence length="416" mass="44825">MEEGACVLLLLEEVVSFELDSPKKPTQNSLRLGFLLTGFMMDNDKAKLFVGGISRDTSEDALKAHFAKYGTVLTSVVAKDKYTRSPRGFGFVTFSDPTCADKALQDSHVILGRTVEVKKAIPKSEQLQLQQLQQQQFPNQQKSSGFSENGSNSNGNDCLRTKKIFVGGLSSSLTEEQFHNYFQRFGKIVDVVVMQDPLTNRPRGFGFVTYDSEESVEKVMLNNFHDLYGRLVEVKRAVPKEGISGSNNNRVAKGGVRWFSAKSSQPGNYVSYGPGYEVLSGHVPIHWYSGVGGCFYGTGFYGGYPAVGCSRSDFGFTPVGPRSPWNGPVLIAATMYPPPYSSAFLYPAYTNGVVGLMGMTVSEYSGIDGHNGNGKLNGDHGGNEQLPPSATVSPIEGVESGVDSSGLNGSDGGASS</sequence>
<feature type="region of interest" description="Disordered" evidence="4">
    <location>
        <begin position="371"/>
        <end position="416"/>
    </location>
</feature>
<dbReference type="InterPro" id="IPR012677">
    <property type="entry name" value="Nucleotide-bd_a/b_plait_sf"/>
</dbReference>
<dbReference type="PANTHER" id="PTHR48032">
    <property type="entry name" value="RNA-BINDING PROTEIN MUSASHI HOMOLOG RBP6"/>
    <property type="match status" value="1"/>
</dbReference>
<protein>
    <recommendedName>
        <fullName evidence="5">RRM domain-containing protein</fullName>
    </recommendedName>
</protein>
<dbReference type="STRING" id="3983.A0A2C9U0Q9"/>
<accession>A0A2C9U0Q9</accession>
<gene>
    <name evidence="6" type="ORF">MANES_18G049700</name>
</gene>
<keyword evidence="2 3" id="KW-0694">RNA-binding</keyword>
<dbReference type="CDD" id="cd12330">
    <property type="entry name" value="RRM2_Hrp1p"/>
    <property type="match status" value="1"/>
</dbReference>
<evidence type="ECO:0000313" key="6">
    <source>
        <dbReference type="EMBL" id="OAY23075.1"/>
    </source>
</evidence>
<evidence type="ECO:0000256" key="3">
    <source>
        <dbReference type="PROSITE-ProRule" id="PRU00176"/>
    </source>
</evidence>
<feature type="compositionally biased region" description="Low complexity" evidence="4">
    <location>
        <begin position="143"/>
        <end position="155"/>
    </location>
</feature>
<keyword evidence="1" id="KW-0677">Repeat</keyword>
<evidence type="ECO:0000256" key="1">
    <source>
        <dbReference type="ARBA" id="ARBA00022737"/>
    </source>
</evidence>
<evidence type="ECO:0000256" key="4">
    <source>
        <dbReference type="SAM" id="MobiDB-lite"/>
    </source>
</evidence>
<proteinExistence type="predicted"/>